<feature type="transmembrane region" description="Helical" evidence="6">
    <location>
        <begin position="68"/>
        <end position="89"/>
    </location>
</feature>
<keyword evidence="2" id="KW-1003">Cell membrane</keyword>
<feature type="transmembrane region" description="Helical" evidence="6">
    <location>
        <begin position="192"/>
        <end position="215"/>
    </location>
</feature>
<accession>A0A1F6CAA1</accession>
<feature type="transmembrane region" description="Helical" evidence="6">
    <location>
        <begin position="466"/>
        <end position="485"/>
    </location>
</feature>
<feature type="transmembrane region" description="Helical" evidence="6">
    <location>
        <begin position="410"/>
        <end position="431"/>
    </location>
</feature>
<feature type="transmembrane region" description="Helical" evidence="6">
    <location>
        <begin position="317"/>
        <end position="337"/>
    </location>
</feature>
<sequence>MCIDPPEKEAEIPEGAFFSRRVVGGVPWTVASKLVLFLAYFGISVITVRSLGADRYGLFSLCRNIGEYLIVVCGLGFNTALIRFIPELLIAQNRTGLRHLLWKTGALQAGMATVSGLALWAARPWFDRWFHVDFQHYLPLVALLVGVELSRNFINDAFTSLFQVRVVSIMSVCRGILWFGIAAALLPAVPEVHVALLAQIVPFAVVSVVGGILLAGSVRRLKWHPTSAPGIGRRRTMKISLSSALDSVANMLVRRYSEVFFLGVFATPAVVGMYDLGCSLPFMIVTFIPLAVQNLFVSGFAEAYARDKGCLGRLIPSFYRALILTVVPISVFGAFWAPQIMTLLYGPKMQAAGPIAALFFILHTVPLIYMPLSMAIITQEKILNMFPLTVLQIVVGLSLDYLLIPRYGMYGAVAAVLGAHALSAPCILYAVSRIVGGIYFPFGFFVKITGPLVLLGALLSPLFPQLNVATLLGLGIGYAGAYLVMIRKLRLVRPEDVGEFRNLGFDRLNRVLDCLIEGPSGRAKIRS</sequence>
<protein>
    <recommendedName>
        <fullName evidence="9">Polysaccharide biosynthesis protein C-terminal domain-containing protein</fullName>
    </recommendedName>
</protein>
<gene>
    <name evidence="7" type="ORF">A3F84_09935</name>
</gene>
<feature type="transmembrane region" description="Helical" evidence="6">
    <location>
        <begin position="282"/>
        <end position="305"/>
    </location>
</feature>
<evidence type="ECO:0000256" key="5">
    <source>
        <dbReference type="ARBA" id="ARBA00023136"/>
    </source>
</evidence>
<keyword evidence="3 6" id="KW-0812">Transmembrane</keyword>
<comment type="caution">
    <text evidence="7">The sequence shown here is derived from an EMBL/GenBank/DDBJ whole genome shotgun (WGS) entry which is preliminary data.</text>
</comment>
<feature type="transmembrane region" description="Helical" evidence="6">
    <location>
        <begin position="382"/>
        <end position="404"/>
    </location>
</feature>
<evidence type="ECO:0000256" key="4">
    <source>
        <dbReference type="ARBA" id="ARBA00022989"/>
    </source>
</evidence>
<dbReference type="InterPro" id="IPR050833">
    <property type="entry name" value="Poly_Biosynth_Transport"/>
</dbReference>
<feature type="transmembrane region" description="Helical" evidence="6">
    <location>
        <begin position="349"/>
        <end position="370"/>
    </location>
</feature>
<feature type="transmembrane region" description="Helical" evidence="6">
    <location>
        <begin position="30"/>
        <end position="48"/>
    </location>
</feature>
<evidence type="ECO:0000256" key="2">
    <source>
        <dbReference type="ARBA" id="ARBA00022475"/>
    </source>
</evidence>
<dbReference type="Proteomes" id="UP000178606">
    <property type="component" value="Unassembled WGS sequence"/>
</dbReference>
<dbReference type="PANTHER" id="PTHR30250">
    <property type="entry name" value="PST FAMILY PREDICTED COLANIC ACID TRANSPORTER"/>
    <property type="match status" value="1"/>
</dbReference>
<dbReference type="GO" id="GO:0005886">
    <property type="term" value="C:plasma membrane"/>
    <property type="evidence" value="ECO:0007669"/>
    <property type="project" value="UniProtKB-SubCell"/>
</dbReference>
<organism evidence="7 8">
    <name type="scientific">Handelsmanbacteria sp. (strain RIFCSPLOWO2_12_FULL_64_10)</name>
    <dbReference type="NCBI Taxonomy" id="1817868"/>
    <lineage>
        <taxon>Bacteria</taxon>
        <taxon>Candidatus Handelsmaniibacteriota</taxon>
    </lineage>
</organism>
<dbReference type="EMBL" id="MFKF01000343">
    <property type="protein sequence ID" value="OGG46095.1"/>
    <property type="molecule type" value="Genomic_DNA"/>
</dbReference>
<evidence type="ECO:0000256" key="3">
    <source>
        <dbReference type="ARBA" id="ARBA00022692"/>
    </source>
</evidence>
<evidence type="ECO:0000313" key="8">
    <source>
        <dbReference type="Proteomes" id="UP000178606"/>
    </source>
</evidence>
<feature type="transmembrane region" description="Helical" evidence="6">
    <location>
        <begin position="101"/>
        <end position="122"/>
    </location>
</feature>
<evidence type="ECO:0008006" key="9">
    <source>
        <dbReference type="Google" id="ProtNLM"/>
    </source>
</evidence>
<dbReference type="PANTHER" id="PTHR30250:SF11">
    <property type="entry name" value="O-ANTIGEN TRANSPORTER-RELATED"/>
    <property type="match status" value="1"/>
</dbReference>
<feature type="transmembrane region" description="Helical" evidence="6">
    <location>
        <begin position="259"/>
        <end position="276"/>
    </location>
</feature>
<proteinExistence type="predicted"/>
<dbReference type="Pfam" id="PF01943">
    <property type="entry name" value="Polysacc_synt"/>
    <property type="match status" value="1"/>
</dbReference>
<dbReference type="AlphaFoldDB" id="A0A1F6CAA1"/>
<keyword evidence="4 6" id="KW-1133">Transmembrane helix</keyword>
<evidence type="ECO:0000256" key="6">
    <source>
        <dbReference type="SAM" id="Phobius"/>
    </source>
</evidence>
<comment type="subcellular location">
    <subcellularLocation>
        <location evidence="1">Cell membrane</location>
        <topology evidence="1">Multi-pass membrane protein</topology>
    </subcellularLocation>
</comment>
<keyword evidence="5 6" id="KW-0472">Membrane</keyword>
<dbReference type="InterPro" id="IPR002797">
    <property type="entry name" value="Polysacc_synth"/>
</dbReference>
<name>A0A1F6CAA1_HANXR</name>
<reference evidence="7 8" key="1">
    <citation type="journal article" date="2016" name="Nat. Commun.">
        <title>Thousands of microbial genomes shed light on interconnected biogeochemical processes in an aquifer system.</title>
        <authorList>
            <person name="Anantharaman K."/>
            <person name="Brown C.T."/>
            <person name="Hug L.A."/>
            <person name="Sharon I."/>
            <person name="Castelle C.J."/>
            <person name="Probst A.J."/>
            <person name="Thomas B.C."/>
            <person name="Singh A."/>
            <person name="Wilkins M.J."/>
            <person name="Karaoz U."/>
            <person name="Brodie E.L."/>
            <person name="Williams K.H."/>
            <person name="Hubbard S.S."/>
            <person name="Banfield J.F."/>
        </authorList>
    </citation>
    <scope>NUCLEOTIDE SEQUENCE [LARGE SCALE GENOMIC DNA]</scope>
    <source>
        <strain evidence="8">RIFCSPLOWO2_12_FULL_64_10</strain>
    </source>
</reference>
<evidence type="ECO:0000313" key="7">
    <source>
        <dbReference type="EMBL" id="OGG46095.1"/>
    </source>
</evidence>
<evidence type="ECO:0000256" key="1">
    <source>
        <dbReference type="ARBA" id="ARBA00004651"/>
    </source>
</evidence>
<feature type="transmembrane region" description="Helical" evidence="6">
    <location>
        <begin position="166"/>
        <end position="186"/>
    </location>
</feature>
<feature type="transmembrane region" description="Helical" evidence="6">
    <location>
        <begin position="438"/>
        <end position="460"/>
    </location>
</feature>